<dbReference type="GO" id="GO:0016791">
    <property type="term" value="F:phosphatase activity"/>
    <property type="evidence" value="ECO:0007669"/>
    <property type="project" value="TreeGrafter"/>
</dbReference>
<dbReference type="RefSeq" id="WP_341865328.1">
    <property type="nucleotide sequence ID" value="NZ_KK853997.1"/>
</dbReference>
<keyword evidence="5" id="KW-1185">Reference proteome</keyword>
<accession>A0A066Z2H3</accession>
<dbReference type="FunFam" id="3.60.40.10:FF:000058">
    <property type="entry name" value="Stage II sporulation protein E"/>
    <property type="match status" value="1"/>
</dbReference>
<feature type="transmembrane region" description="Helical" evidence="2">
    <location>
        <begin position="20"/>
        <end position="51"/>
    </location>
</feature>
<feature type="transmembrane region" description="Helical" evidence="2">
    <location>
        <begin position="92"/>
        <end position="110"/>
    </location>
</feature>
<feature type="transmembrane region" description="Helical" evidence="2">
    <location>
        <begin position="63"/>
        <end position="86"/>
    </location>
</feature>
<feature type="domain" description="PPM-type phosphatase" evidence="3">
    <location>
        <begin position="143"/>
        <end position="367"/>
    </location>
</feature>
<dbReference type="eggNOG" id="COG2208">
    <property type="taxonomic scope" value="Bacteria"/>
</dbReference>
<dbReference type="Pfam" id="PF07228">
    <property type="entry name" value="SpoIIE"/>
    <property type="match status" value="1"/>
</dbReference>
<dbReference type="PATRIC" id="fig|1348663.4.peg.238"/>
<proteinExistence type="predicted"/>
<dbReference type="SMART" id="SM00331">
    <property type="entry name" value="PP2C_SIG"/>
    <property type="match status" value="1"/>
</dbReference>
<keyword evidence="2" id="KW-1133">Transmembrane helix</keyword>
<keyword evidence="1" id="KW-0378">Hydrolase</keyword>
<dbReference type="AlphaFoldDB" id="A0A066Z2H3"/>
<comment type="caution">
    <text evidence="4">The sequence shown here is derived from an EMBL/GenBank/DDBJ whole genome shotgun (WGS) entry which is preliminary data.</text>
</comment>
<dbReference type="PANTHER" id="PTHR43156">
    <property type="entry name" value="STAGE II SPORULATION PROTEIN E-RELATED"/>
    <property type="match status" value="1"/>
</dbReference>
<dbReference type="InterPro" id="IPR036457">
    <property type="entry name" value="PPM-type-like_dom_sf"/>
</dbReference>
<evidence type="ECO:0000256" key="2">
    <source>
        <dbReference type="SAM" id="Phobius"/>
    </source>
</evidence>
<keyword evidence="2" id="KW-0472">Membrane</keyword>
<dbReference type="EMBL" id="JNBY01000010">
    <property type="protein sequence ID" value="KDN87983.1"/>
    <property type="molecule type" value="Genomic_DNA"/>
</dbReference>
<sequence>MDVRRSLAGLRSEWRTGHLMVLLPLGLIVLISVIDILISPTIHLGPLLVVAPAITPSFAGTRLTVLVGVLALIAQTVIAALHGGLFTANHQAQIVALALVTAVVVAYCRVRERHGLELTRVRSVSDAVQRVLMRPLPDRAGPLRLATRYLAAADEAHVGGDLYAAVRVGRATRLLIGDVRGKGLGAVGDAAALLAAFREIAHRHEDPARLADALEASYQRHLAELADSGQEIRENFVTAIVLDLPDDRAVIRLADCGHPPPLLVTPERVRLLPVRRAGPPLGMGELAPAARQTEEFAFPPGSTLLLYTDGVTEARNHEATFYPLPTRATQLTPAPTPEDFLDRLRHDLLGHVGGRLMDDAALIAVVRDG</sequence>
<dbReference type="HOGENOM" id="CLU_045535_1_1_11"/>
<protein>
    <submittedName>
        <fullName evidence="4">Protein phosphatase</fullName>
    </submittedName>
</protein>
<name>A0A066Z2H3_9ACTN</name>
<gene>
    <name evidence="4" type="ORF">KCH_02570</name>
</gene>
<evidence type="ECO:0000259" key="3">
    <source>
        <dbReference type="SMART" id="SM00331"/>
    </source>
</evidence>
<dbReference type="Proteomes" id="UP000027178">
    <property type="component" value="Unassembled WGS sequence"/>
</dbReference>
<dbReference type="InterPro" id="IPR052016">
    <property type="entry name" value="Bact_Sigma-Reg"/>
</dbReference>
<dbReference type="InterPro" id="IPR001932">
    <property type="entry name" value="PPM-type_phosphatase-like_dom"/>
</dbReference>
<dbReference type="PANTHER" id="PTHR43156:SF2">
    <property type="entry name" value="STAGE II SPORULATION PROTEIN E"/>
    <property type="match status" value="1"/>
</dbReference>
<evidence type="ECO:0000256" key="1">
    <source>
        <dbReference type="ARBA" id="ARBA00022801"/>
    </source>
</evidence>
<evidence type="ECO:0000313" key="5">
    <source>
        <dbReference type="Proteomes" id="UP000027178"/>
    </source>
</evidence>
<reference evidence="4 5" key="1">
    <citation type="submission" date="2014-05" db="EMBL/GenBank/DDBJ databases">
        <title>Draft Genome Sequence of Kitasatospora cheerisanensis KCTC 2395.</title>
        <authorList>
            <person name="Nam D.H."/>
        </authorList>
    </citation>
    <scope>NUCLEOTIDE SEQUENCE [LARGE SCALE GENOMIC DNA]</scope>
    <source>
        <strain evidence="4 5">KCTC 2395</strain>
    </source>
</reference>
<evidence type="ECO:0000313" key="4">
    <source>
        <dbReference type="EMBL" id="KDN87983.1"/>
    </source>
</evidence>
<keyword evidence="2" id="KW-0812">Transmembrane</keyword>
<organism evidence="4 5">
    <name type="scientific">Kitasatospora cheerisanensis KCTC 2395</name>
    <dbReference type="NCBI Taxonomy" id="1348663"/>
    <lineage>
        <taxon>Bacteria</taxon>
        <taxon>Bacillati</taxon>
        <taxon>Actinomycetota</taxon>
        <taxon>Actinomycetes</taxon>
        <taxon>Kitasatosporales</taxon>
        <taxon>Streptomycetaceae</taxon>
        <taxon>Kitasatospora</taxon>
    </lineage>
</organism>
<dbReference type="Gene3D" id="3.60.40.10">
    <property type="entry name" value="PPM-type phosphatase domain"/>
    <property type="match status" value="1"/>
</dbReference>